<sequence>MDFDITNQDVYDADISSNEEENNRVVELENMDETLWFKNIGLCPVNLSEISYFVDLMDVIDIFGKKLNTDDLVNYTPKRLDALFLILKFVNLETVKFCEYVIKKYFEKQFNSLFFDEVLPTTTYSDIKTIDAFLDEFYMDISQPIIRFLKSIINCKTIANDIILNTDNTIVISETFLCETTKKITRSCYRLLNSEYYDEILQEFKISFKRSFFVTHFEIFKNIARQMIEYTCLNMIPTINIINAAVFKLLDDETTDEELYEYLKAKFKINEILETESDAINSFTQLMMDNLSPEEIDKISPIKIFEYDNFFYSFEHKEKTKQFAFWLVQNTTTTNKSNNFSAYWKNYNNSKKEDAKVKVDKMGYKLYPENGASDILTPFIMHNFVKSSQDLVNLIVSFMETSKNDPGTFNKYDPIDLETAFMLVAMSNEINKTYGEFLTTMKEKSILPTEYPIEFILRLVSRLFNVVIHFYDENMAFTEFDNTLYQMYNQPVTIFQLGYMDYYMLLPKDENFVPICNHDQTKDNNEQLPVTNTKTLVKNKKVIEI</sequence>
<evidence type="ECO:0000313" key="1">
    <source>
        <dbReference type="EMBL" id="QKU35191.1"/>
    </source>
</evidence>
<protein>
    <submittedName>
        <fullName evidence="1">Putative orfan</fullName>
    </submittedName>
</protein>
<reference evidence="1" key="2">
    <citation type="journal article" date="2018" name="Nat. Commun.">
        <title>Tailed giant Tupanvirus possesses the most complete translational apparatus of the known virosphere.</title>
        <authorList>
            <person name="Abrahao J."/>
            <person name="Silva L."/>
            <person name="Silva L.S."/>
            <person name="Khalil J.Y.B."/>
            <person name="Rodrigues R."/>
            <person name="Arantes T."/>
            <person name="Assis F."/>
            <person name="Boratto P."/>
            <person name="Andrade M."/>
            <person name="Kroon E.G."/>
            <person name="Ribeiro B."/>
            <person name="Bergier I."/>
            <person name="Seligmann H."/>
            <person name="Ghigo E."/>
            <person name="Colson P."/>
            <person name="Levasseur A."/>
            <person name="Kroemer G."/>
            <person name="Raoult D."/>
            <person name="La Scola B."/>
        </authorList>
    </citation>
    <scope>NUCLEOTIDE SEQUENCE [LARGE SCALE GENOMIC DNA]</scope>
    <source>
        <strain evidence="1">Soda lake</strain>
    </source>
</reference>
<reference evidence="1" key="1">
    <citation type="submission" date="2017-01" db="EMBL/GenBank/DDBJ databases">
        <authorList>
            <person name="Assis F.L."/>
            <person name="Abrahao J.S."/>
            <person name="Silva L."/>
            <person name="Khalil J.B."/>
            <person name="Rodrigues R."/>
            <person name="Silva L.S."/>
            <person name="Arantes T."/>
            <person name="Boratto P."/>
            <person name="Andrade M."/>
            <person name="Kroon E.G."/>
            <person name="Ribeiro B."/>
            <person name="Bergier I."/>
            <person name="Seligmann H."/>
            <person name="Ghigo E."/>
            <person name="Colson P."/>
            <person name="Levasseur A."/>
            <person name="Raoult D."/>
            <person name="Scola B.L."/>
        </authorList>
    </citation>
    <scope>NUCLEOTIDE SEQUENCE</scope>
    <source>
        <strain evidence="1">Soda lake</strain>
    </source>
</reference>
<name>A0A6N1P2D8_9VIRU</name>
<dbReference type="EMBL" id="KY523104">
    <property type="protein sequence ID" value="QKU35191.1"/>
    <property type="molecule type" value="Genomic_DNA"/>
</dbReference>
<proteinExistence type="predicted"/>
<dbReference type="GeneID" id="80518612"/>
<accession>A0A6N1P2D8</accession>
<organism evidence="1">
    <name type="scientific">Tupanvirus soda lake</name>
    <dbReference type="NCBI Taxonomy" id="2126985"/>
    <lineage>
        <taxon>Viruses</taxon>
        <taxon>Varidnaviria</taxon>
        <taxon>Bamfordvirae</taxon>
        <taxon>Nucleocytoviricota</taxon>
        <taxon>Megaviricetes</taxon>
        <taxon>Imitervirales</taxon>
        <taxon>Mimiviridae</taxon>
        <taxon>Megamimivirinae</taxon>
        <taxon>Tupanvirus</taxon>
        <taxon>Tupanvirus salinum</taxon>
    </lineage>
</organism>
<dbReference type="RefSeq" id="YP_010781848.1">
    <property type="nucleotide sequence ID" value="NC_075039.1"/>
</dbReference>
<dbReference type="KEGG" id="vg:80518612"/>